<evidence type="ECO:0000313" key="1">
    <source>
        <dbReference type="EMBL" id="MBS4894015.1"/>
    </source>
</evidence>
<proteinExistence type="predicted"/>
<comment type="caution">
    <text evidence="1">The sequence shown here is derived from an EMBL/GenBank/DDBJ whole genome shotgun (WGS) entry which is preliminary data.</text>
</comment>
<protein>
    <submittedName>
        <fullName evidence="1">Uncharacterized protein</fullName>
    </submittedName>
</protein>
<gene>
    <name evidence="1" type="ORF">KHZ90_09630</name>
</gene>
<evidence type="ECO:0000313" key="2">
    <source>
        <dbReference type="Proteomes" id="UP000778864"/>
    </source>
</evidence>
<name>A0A942WVL3_VEIPA</name>
<organism evidence="1 2">
    <name type="scientific">Veillonella parvula</name>
    <name type="common">Staphylococcus parvulus</name>
    <dbReference type="NCBI Taxonomy" id="29466"/>
    <lineage>
        <taxon>Bacteria</taxon>
        <taxon>Bacillati</taxon>
        <taxon>Bacillota</taxon>
        <taxon>Negativicutes</taxon>
        <taxon>Veillonellales</taxon>
        <taxon>Veillonellaceae</taxon>
        <taxon>Veillonella</taxon>
    </lineage>
</organism>
<dbReference type="RefSeq" id="WP_278468448.1">
    <property type="nucleotide sequence ID" value="NZ_JAGZMU010000008.1"/>
</dbReference>
<dbReference type="Proteomes" id="UP000778864">
    <property type="component" value="Unassembled WGS sequence"/>
</dbReference>
<sequence length="74" mass="8701">MSQILLNSESIFIVDSYGEVVQLQKEMYENNNVTNFRVVKKEIKKKNELVDEYYKVHIKIENMSEKDSRGSDIA</sequence>
<dbReference type="AlphaFoldDB" id="A0A942WVL3"/>
<dbReference type="EMBL" id="JAGZMU010000008">
    <property type="protein sequence ID" value="MBS4894015.1"/>
    <property type="molecule type" value="Genomic_DNA"/>
</dbReference>
<reference evidence="1" key="1">
    <citation type="submission" date="2021-02" db="EMBL/GenBank/DDBJ databases">
        <title>Infant gut strain persistence is associated with maternal origin, phylogeny, and functional potential including surface adhesion and iron acquisition.</title>
        <authorList>
            <person name="Lou Y.C."/>
        </authorList>
    </citation>
    <scope>NUCLEOTIDE SEQUENCE</scope>
    <source>
        <strain evidence="1">L3_108_031G1_dasL3_108_031G1_concoct_20</strain>
    </source>
</reference>
<accession>A0A942WVL3</accession>